<dbReference type="EMBL" id="JACIEV010000001">
    <property type="protein sequence ID" value="MBB4152295.1"/>
    <property type="molecule type" value="Genomic_DNA"/>
</dbReference>
<proteinExistence type="predicted"/>
<dbReference type="RefSeq" id="WP_183981826.1">
    <property type="nucleotide sequence ID" value="NZ_JACIEV010000001.1"/>
</dbReference>
<keyword evidence="2" id="KW-1185">Reference proteome</keyword>
<comment type="caution">
    <text evidence="1">The sequence shown here is derived from an EMBL/GenBank/DDBJ whole genome shotgun (WGS) entry which is preliminary data.</text>
</comment>
<protein>
    <recommendedName>
        <fullName evidence="3">Nucleotidyltransferase domain-containing protein</fullName>
    </recommendedName>
</protein>
<dbReference type="InterPro" id="IPR043519">
    <property type="entry name" value="NT_sf"/>
</dbReference>
<name>A0A840FG17_9SPHN</name>
<evidence type="ECO:0000313" key="2">
    <source>
        <dbReference type="Proteomes" id="UP000529795"/>
    </source>
</evidence>
<sequence>MRLDSHLADAIKLAAIEVFGDDVIVRLFGSRTDDDRRGGDIDLHVTADPAAADIDHEVRFRALMWKALDEEQIDVVVAARGRDDRWIDRAAIREGIVL</sequence>
<dbReference type="AlphaFoldDB" id="A0A840FG17"/>
<organism evidence="1 2">
    <name type="scientific">Sphingomonas jinjuensis</name>
    <dbReference type="NCBI Taxonomy" id="535907"/>
    <lineage>
        <taxon>Bacteria</taxon>
        <taxon>Pseudomonadati</taxon>
        <taxon>Pseudomonadota</taxon>
        <taxon>Alphaproteobacteria</taxon>
        <taxon>Sphingomonadales</taxon>
        <taxon>Sphingomonadaceae</taxon>
        <taxon>Sphingomonas</taxon>
    </lineage>
</organism>
<dbReference type="SUPFAM" id="SSF81301">
    <property type="entry name" value="Nucleotidyltransferase"/>
    <property type="match status" value="1"/>
</dbReference>
<reference evidence="1 2" key="1">
    <citation type="submission" date="2020-08" db="EMBL/GenBank/DDBJ databases">
        <title>Genomic Encyclopedia of Type Strains, Phase IV (KMG-IV): sequencing the most valuable type-strain genomes for metagenomic binning, comparative biology and taxonomic classification.</title>
        <authorList>
            <person name="Goeker M."/>
        </authorList>
    </citation>
    <scope>NUCLEOTIDE SEQUENCE [LARGE SCALE GENOMIC DNA]</scope>
    <source>
        <strain evidence="1 2">YC6723</strain>
    </source>
</reference>
<evidence type="ECO:0008006" key="3">
    <source>
        <dbReference type="Google" id="ProtNLM"/>
    </source>
</evidence>
<accession>A0A840FG17</accession>
<gene>
    <name evidence="1" type="ORF">GGQ80_000171</name>
</gene>
<dbReference type="Proteomes" id="UP000529795">
    <property type="component" value="Unassembled WGS sequence"/>
</dbReference>
<evidence type="ECO:0000313" key="1">
    <source>
        <dbReference type="EMBL" id="MBB4152295.1"/>
    </source>
</evidence>